<evidence type="ECO:0000256" key="6">
    <source>
        <dbReference type="ARBA" id="ARBA00022989"/>
    </source>
</evidence>
<dbReference type="InterPro" id="IPR003597">
    <property type="entry name" value="Ig_C1-set"/>
</dbReference>
<keyword evidence="6 11" id="KW-1133">Transmembrane helix</keyword>
<proteinExistence type="inferred from homology"/>
<feature type="chain" id="PRO_5045906618" description="Ig-like domain-containing protein" evidence="12">
    <location>
        <begin position="26"/>
        <end position="344"/>
    </location>
</feature>
<dbReference type="InterPro" id="IPR036179">
    <property type="entry name" value="Ig-like_dom_sf"/>
</dbReference>
<accession>A0ABQ7TNB3</accession>
<feature type="domain" description="Ig-like" evidence="13">
    <location>
        <begin position="206"/>
        <end position="310"/>
    </location>
</feature>
<dbReference type="Pfam" id="PF07654">
    <property type="entry name" value="C1-set"/>
    <property type="match status" value="1"/>
</dbReference>
<evidence type="ECO:0000256" key="9">
    <source>
        <dbReference type="ARBA" id="ARBA00023180"/>
    </source>
</evidence>
<evidence type="ECO:0000256" key="5">
    <source>
        <dbReference type="ARBA" id="ARBA00022859"/>
    </source>
</evidence>
<evidence type="ECO:0000256" key="1">
    <source>
        <dbReference type="ARBA" id="ARBA00004479"/>
    </source>
</evidence>
<dbReference type="PANTHER" id="PTHR16675:SF242">
    <property type="entry name" value="MAJOR HISTOCOMPATIBILITY COMPLEX CLASS I-RELATED GENE PROTEIN"/>
    <property type="match status" value="1"/>
</dbReference>
<keyword evidence="9" id="KW-0325">Glycoprotein</keyword>
<dbReference type="Pfam" id="PF00129">
    <property type="entry name" value="MHC_I"/>
    <property type="match status" value="1"/>
</dbReference>
<name>A0ABQ7TNB3_PHRPL</name>
<feature type="transmembrane region" description="Helical" evidence="11">
    <location>
        <begin position="320"/>
        <end position="341"/>
    </location>
</feature>
<dbReference type="SUPFAM" id="SSF54452">
    <property type="entry name" value="MHC antigen-recognition domain"/>
    <property type="match status" value="1"/>
</dbReference>
<dbReference type="InterPro" id="IPR001039">
    <property type="entry name" value="MHC_I_a_a1/a2"/>
</dbReference>
<keyword evidence="8" id="KW-1015">Disulfide bond</keyword>
<evidence type="ECO:0000313" key="14">
    <source>
        <dbReference type="EMBL" id="KAH0630638.1"/>
    </source>
</evidence>
<feature type="signal peptide" evidence="12">
    <location>
        <begin position="1"/>
        <end position="25"/>
    </location>
</feature>
<evidence type="ECO:0000313" key="15">
    <source>
        <dbReference type="Proteomes" id="UP000826234"/>
    </source>
</evidence>
<evidence type="ECO:0000259" key="13">
    <source>
        <dbReference type="PROSITE" id="PS50835"/>
    </source>
</evidence>
<dbReference type="PANTHER" id="PTHR16675">
    <property type="entry name" value="MHC CLASS I-RELATED"/>
    <property type="match status" value="1"/>
</dbReference>
<dbReference type="InterPro" id="IPR007110">
    <property type="entry name" value="Ig-like_dom"/>
</dbReference>
<evidence type="ECO:0000256" key="3">
    <source>
        <dbReference type="ARBA" id="ARBA00022692"/>
    </source>
</evidence>
<keyword evidence="2" id="KW-0490">MHC I</keyword>
<dbReference type="InterPro" id="IPR050208">
    <property type="entry name" value="MHC_class-I_related"/>
</dbReference>
<evidence type="ECO:0000256" key="10">
    <source>
        <dbReference type="RuleBase" id="RU004439"/>
    </source>
</evidence>
<gene>
    <name evidence="14" type="ORF">JD844_013889</name>
</gene>
<reference evidence="14 15" key="1">
    <citation type="journal article" date="2022" name="Gigascience">
        <title>A chromosome-level genome assembly and annotation of the desert horned lizard, Phrynosoma platyrhinos, provides insight into chromosomal rearrangements among reptiles.</title>
        <authorList>
            <person name="Koochekian N."/>
            <person name="Ascanio A."/>
            <person name="Farleigh K."/>
            <person name="Card D.C."/>
            <person name="Schield D.R."/>
            <person name="Castoe T.A."/>
            <person name="Jezkova T."/>
        </authorList>
    </citation>
    <scope>NUCLEOTIDE SEQUENCE [LARGE SCALE GENOMIC DNA]</scope>
    <source>
        <tissue evidence="14">Liver</tissue>
    </source>
</reference>
<dbReference type="EMBL" id="JAIPUX010000439">
    <property type="protein sequence ID" value="KAH0630638.1"/>
    <property type="molecule type" value="Genomic_DNA"/>
</dbReference>
<dbReference type="PRINTS" id="PR01638">
    <property type="entry name" value="MHCCLASSI"/>
</dbReference>
<dbReference type="PROSITE" id="PS50835">
    <property type="entry name" value="IG_LIKE"/>
    <property type="match status" value="1"/>
</dbReference>
<evidence type="ECO:0000256" key="12">
    <source>
        <dbReference type="SAM" id="SignalP"/>
    </source>
</evidence>
<evidence type="ECO:0000256" key="8">
    <source>
        <dbReference type="ARBA" id="ARBA00023157"/>
    </source>
</evidence>
<dbReference type="InterPro" id="IPR011162">
    <property type="entry name" value="MHC_I/II-like_Ag-recog"/>
</dbReference>
<dbReference type="PROSITE" id="PS00290">
    <property type="entry name" value="IG_MHC"/>
    <property type="match status" value="1"/>
</dbReference>
<dbReference type="InterPro" id="IPR037055">
    <property type="entry name" value="MHC_I-like_Ag-recog_sf"/>
</dbReference>
<feature type="non-terminal residue" evidence="14">
    <location>
        <position position="1"/>
    </location>
</feature>
<comment type="similarity">
    <text evidence="10">Belongs to the MHC class I family.</text>
</comment>
<evidence type="ECO:0000256" key="2">
    <source>
        <dbReference type="ARBA" id="ARBA00022451"/>
    </source>
</evidence>
<keyword evidence="15" id="KW-1185">Reference proteome</keyword>
<organism evidence="14 15">
    <name type="scientific">Phrynosoma platyrhinos</name>
    <name type="common">Desert horned lizard</name>
    <dbReference type="NCBI Taxonomy" id="52577"/>
    <lineage>
        <taxon>Eukaryota</taxon>
        <taxon>Metazoa</taxon>
        <taxon>Chordata</taxon>
        <taxon>Craniata</taxon>
        <taxon>Vertebrata</taxon>
        <taxon>Euteleostomi</taxon>
        <taxon>Lepidosauria</taxon>
        <taxon>Squamata</taxon>
        <taxon>Bifurcata</taxon>
        <taxon>Unidentata</taxon>
        <taxon>Episquamata</taxon>
        <taxon>Toxicofera</taxon>
        <taxon>Iguania</taxon>
        <taxon>Phrynosomatidae</taxon>
        <taxon>Phrynosomatinae</taxon>
        <taxon>Phrynosoma</taxon>
    </lineage>
</organism>
<dbReference type="InterPro" id="IPR011161">
    <property type="entry name" value="MHC_I-like_Ag-recog"/>
</dbReference>
<evidence type="ECO:0000256" key="7">
    <source>
        <dbReference type="ARBA" id="ARBA00023136"/>
    </source>
</evidence>
<keyword evidence="4 12" id="KW-0732">Signal</keyword>
<sequence>QPSCGSQIMAPFWPLVFLLGDLSLSFPQGPLTKTPRAEGSSFHSLRYFLTSVSEPGQGLPQFIAVGYVDNQPFYRYDSNSKKAQPQVSWMSKADAHYWERETHIMQDKWAKFRGDLETLRIRYNQSEGFHTLQKIYGCELRKDGSKGAYYQYGYDGRDFISFNIETLTWMAADVPAQLTKRTWEMETNKAQFDKVELEVECIERLPKYLDYGKEVLLRTKSPVGKVTRQAIGGGQEALICQAHGFYPREIEATWRKGEEILEHETFRRNIAPNSDGTYYIWLRINIDPEERDLYWCHVDHASLAEPLVLAFKEPGVNVRLIVRTILGVLAVLVAAGITLFLRNQ</sequence>
<protein>
    <recommendedName>
        <fullName evidence="13">Ig-like domain-containing protein</fullName>
    </recommendedName>
</protein>
<dbReference type="SUPFAM" id="SSF48726">
    <property type="entry name" value="Immunoglobulin"/>
    <property type="match status" value="1"/>
</dbReference>
<keyword evidence="7 11" id="KW-0472">Membrane</keyword>
<dbReference type="Gene3D" id="3.30.500.10">
    <property type="entry name" value="MHC class I-like antigen recognition-like"/>
    <property type="match status" value="1"/>
</dbReference>
<comment type="subcellular location">
    <subcellularLocation>
        <location evidence="1">Membrane</location>
        <topology evidence="1">Single-pass type I membrane protein</topology>
    </subcellularLocation>
</comment>
<dbReference type="InterPro" id="IPR013783">
    <property type="entry name" value="Ig-like_fold"/>
</dbReference>
<evidence type="ECO:0000256" key="4">
    <source>
        <dbReference type="ARBA" id="ARBA00022729"/>
    </source>
</evidence>
<keyword evidence="5" id="KW-0391">Immunity</keyword>
<evidence type="ECO:0000256" key="11">
    <source>
        <dbReference type="SAM" id="Phobius"/>
    </source>
</evidence>
<comment type="caution">
    <text evidence="14">The sequence shown here is derived from an EMBL/GenBank/DDBJ whole genome shotgun (WGS) entry which is preliminary data.</text>
</comment>
<dbReference type="Gene3D" id="2.60.40.10">
    <property type="entry name" value="Immunoglobulins"/>
    <property type="match status" value="1"/>
</dbReference>
<keyword evidence="3 11" id="KW-0812">Transmembrane</keyword>
<dbReference type="InterPro" id="IPR003006">
    <property type="entry name" value="Ig/MHC_CS"/>
</dbReference>
<dbReference type="Proteomes" id="UP000826234">
    <property type="component" value="Unassembled WGS sequence"/>
</dbReference>
<dbReference type="SMART" id="SM00407">
    <property type="entry name" value="IGc1"/>
    <property type="match status" value="1"/>
</dbReference>